<accession>A0ABY3WKA9</accession>
<sequence>MGELVVITGDTVTITPPNDPPAAYVLIPPTPLPISGSSHNIKVRGGAACLPSDVEKLTANFTYTSETYVGGTGTVTLQLKDGNKTKKTKNGQPLVINGATFDAKFTFAAPANDPQKGPDLNRPKGSSKMGTAAFTSPTKNTFFRAG</sequence>
<dbReference type="Proteomes" id="UP000828924">
    <property type="component" value="Chromosome"/>
</dbReference>
<feature type="region of interest" description="Disordered" evidence="1">
    <location>
        <begin position="109"/>
        <end position="146"/>
    </location>
</feature>
<reference evidence="2 3" key="1">
    <citation type="submission" date="2021-03" db="EMBL/GenBank/DDBJ databases">
        <title>Complete genome of Streptomyces formicae strain 1H-GS9 (DSM 100524).</title>
        <authorList>
            <person name="Atanasov K.E."/>
            <person name="Altabella T."/>
            <person name="Ferrer A."/>
        </authorList>
    </citation>
    <scope>NUCLEOTIDE SEQUENCE [LARGE SCALE GENOMIC DNA]</scope>
    <source>
        <strain evidence="2 3">1H-GS9</strain>
    </source>
</reference>
<dbReference type="InterPro" id="IPR045362">
    <property type="entry name" value="CIS_spike_tip"/>
</dbReference>
<feature type="compositionally biased region" description="Polar residues" evidence="1">
    <location>
        <begin position="133"/>
        <end position="146"/>
    </location>
</feature>
<keyword evidence="3" id="KW-1185">Reference proteome</keyword>
<proteinExistence type="predicted"/>
<evidence type="ECO:0000313" key="2">
    <source>
        <dbReference type="EMBL" id="UNM13039.1"/>
    </source>
</evidence>
<gene>
    <name evidence="2" type="ORF">J4032_17375</name>
</gene>
<organism evidence="2 3">
    <name type="scientific">Streptomyces formicae</name>
    <dbReference type="NCBI Taxonomy" id="1616117"/>
    <lineage>
        <taxon>Bacteria</taxon>
        <taxon>Bacillati</taxon>
        <taxon>Actinomycetota</taxon>
        <taxon>Actinomycetes</taxon>
        <taxon>Kitasatosporales</taxon>
        <taxon>Streptomycetaceae</taxon>
        <taxon>Streptomyces</taxon>
    </lineage>
</organism>
<dbReference type="EMBL" id="CP071872">
    <property type="protein sequence ID" value="UNM13039.1"/>
    <property type="molecule type" value="Genomic_DNA"/>
</dbReference>
<protein>
    <submittedName>
        <fullName evidence="2">Uncharacterized protein</fullName>
    </submittedName>
</protein>
<evidence type="ECO:0000313" key="3">
    <source>
        <dbReference type="Proteomes" id="UP000828924"/>
    </source>
</evidence>
<dbReference type="RefSeq" id="WP_242331756.1">
    <property type="nucleotide sequence ID" value="NZ_CP071872.1"/>
</dbReference>
<evidence type="ECO:0000256" key="1">
    <source>
        <dbReference type="SAM" id="MobiDB-lite"/>
    </source>
</evidence>
<dbReference type="Pfam" id="PF19267">
    <property type="entry name" value="CIS_spike_tip"/>
    <property type="match status" value="1"/>
</dbReference>
<name>A0ABY3WKA9_9ACTN</name>